<dbReference type="OrthoDB" id="5801779at2"/>
<dbReference type="RefSeq" id="WP_117201371.1">
    <property type="nucleotide sequence ID" value="NZ_JBHTBK010000007.1"/>
</dbReference>
<dbReference type="AlphaFoldDB" id="A0A372DSM6"/>
<gene>
    <name evidence="2" type="ORF">D0Y53_01680</name>
</gene>
<protein>
    <submittedName>
        <fullName evidence="2">DUF721 domain-containing protein</fullName>
    </submittedName>
</protein>
<dbReference type="EMBL" id="QVPD01000001">
    <property type="protein sequence ID" value="RFP62550.1"/>
    <property type="molecule type" value="Genomic_DNA"/>
</dbReference>
<keyword evidence="3" id="KW-1185">Reference proteome</keyword>
<name>A0A372DSM6_9GAMM</name>
<accession>A0A372DSM6</accession>
<reference evidence="2 3" key="1">
    <citation type="submission" date="2018-08" db="EMBL/GenBank/DDBJ databases">
        <title>Lysobacter weifangensis sp. nov., a new member of the family 'Xanthomonadaceae', isolated from soil in a farmland.</title>
        <authorList>
            <person name="Zhao H."/>
        </authorList>
    </citation>
    <scope>NUCLEOTIDE SEQUENCE [LARGE SCALE GENOMIC DNA]</scope>
    <source>
        <strain evidence="2 3">WF-2</strain>
    </source>
</reference>
<comment type="caution">
    <text evidence="2">The sequence shown here is derived from an EMBL/GenBank/DDBJ whole genome shotgun (WGS) entry which is preliminary data.</text>
</comment>
<sequence length="153" mass="16358">MSGSRSGSSQPPGSRRPAPPRPALEALFADGNADPLRRALWLDALEQRLRPHLPPSLAAHARFANVDGTRLVFVVDSPVWRARLRLAAAELLDAARSVGLECSQVVVKTTALPLWPDPPAPRPSLPLSTATREALQAALASLQPPERDAEGES</sequence>
<evidence type="ECO:0000313" key="2">
    <source>
        <dbReference type="EMBL" id="RFP62550.1"/>
    </source>
</evidence>
<organism evidence="2 3">
    <name type="scientific">Cognatiluteimonas weifangensis</name>
    <dbReference type="NCBI Taxonomy" id="2303539"/>
    <lineage>
        <taxon>Bacteria</taxon>
        <taxon>Pseudomonadati</taxon>
        <taxon>Pseudomonadota</taxon>
        <taxon>Gammaproteobacteria</taxon>
        <taxon>Lysobacterales</taxon>
        <taxon>Lysobacteraceae</taxon>
        <taxon>Cognatiluteimonas</taxon>
    </lineage>
</organism>
<dbReference type="Proteomes" id="UP000262917">
    <property type="component" value="Unassembled WGS sequence"/>
</dbReference>
<feature type="region of interest" description="Disordered" evidence="1">
    <location>
        <begin position="1"/>
        <end position="23"/>
    </location>
</feature>
<evidence type="ECO:0000313" key="3">
    <source>
        <dbReference type="Proteomes" id="UP000262917"/>
    </source>
</evidence>
<evidence type="ECO:0000256" key="1">
    <source>
        <dbReference type="SAM" id="MobiDB-lite"/>
    </source>
</evidence>
<proteinExistence type="predicted"/>
<dbReference type="InterPro" id="IPR007922">
    <property type="entry name" value="DciA-like"/>
</dbReference>
<dbReference type="Pfam" id="PF05258">
    <property type="entry name" value="DciA"/>
    <property type="match status" value="1"/>
</dbReference>
<feature type="compositionally biased region" description="Low complexity" evidence="1">
    <location>
        <begin position="1"/>
        <end position="16"/>
    </location>
</feature>